<dbReference type="SUPFAM" id="SSF52540">
    <property type="entry name" value="P-loop containing nucleoside triphosphate hydrolases"/>
    <property type="match status" value="1"/>
</dbReference>
<dbReference type="PANTHER" id="PTHR47977">
    <property type="entry name" value="RAS-RELATED PROTEIN RAB"/>
    <property type="match status" value="1"/>
</dbReference>
<dbReference type="InterPro" id="IPR027417">
    <property type="entry name" value="P-loop_NTPase"/>
</dbReference>
<protein>
    <submittedName>
        <fullName evidence="3">Uncharacterized protein</fullName>
    </submittedName>
</protein>
<dbReference type="CDD" id="cd00154">
    <property type="entry name" value="Rab"/>
    <property type="match status" value="1"/>
</dbReference>
<dbReference type="Pfam" id="PF00071">
    <property type="entry name" value="Ras"/>
    <property type="match status" value="1"/>
</dbReference>
<accession>A0A0B6ZNC9</accession>
<dbReference type="AlphaFoldDB" id="A0A0B6ZNC9"/>
<evidence type="ECO:0000256" key="1">
    <source>
        <dbReference type="ARBA" id="ARBA00022741"/>
    </source>
</evidence>
<keyword evidence="2" id="KW-0342">GTP-binding</keyword>
<dbReference type="EMBL" id="HACG01023012">
    <property type="protein sequence ID" value="CEK69877.1"/>
    <property type="molecule type" value="Transcribed_RNA"/>
</dbReference>
<dbReference type="PRINTS" id="PR00449">
    <property type="entry name" value="RASTRNSFRMNG"/>
</dbReference>
<dbReference type="SMART" id="SM00175">
    <property type="entry name" value="RAB"/>
    <property type="match status" value="1"/>
</dbReference>
<evidence type="ECO:0000313" key="3">
    <source>
        <dbReference type="EMBL" id="CEK69877.1"/>
    </source>
</evidence>
<dbReference type="SMART" id="SM00174">
    <property type="entry name" value="RHO"/>
    <property type="match status" value="1"/>
</dbReference>
<proteinExistence type="predicted"/>
<keyword evidence="1" id="KW-0547">Nucleotide-binding</keyword>
<organism evidence="3">
    <name type="scientific">Arion vulgaris</name>
    <dbReference type="NCBI Taxonomy" id="1028688"/>
    <lineage>
        <taxon>Eukaryota</taxon>
        <taxon>Metazoa</taxon>
        <taxon>Spiralia</taxon>
        <taxon>Lophotrochozoa</taxon>
        <taxon>Mollusca</taxon>
        <taxon>Gastropoda</taxon>
        <taxon>Heterobranchia</taxon>
        <taxon>Euthyneura</taxon>
        <taxon>Panpulmonata</taxon>
        <taxon>Eupulmonata</taxon>
        <taxon>Stylommatophora</taxon>
        <taxon>Helicina</taxon>
        <taxon>Arionoidea</taxon>
        <taxon>Arionidae</taxon>
        <taxon>Arion</taxon>
    </lineage>
</organism>
<reference evidence="3" key="1">
    <citation type="submission" date="2014-12" db="EMBL/GenBank/DDBJ databases">
        <title>Insight into the proteome of Arion vulgaris.</title>
        <authorList>
            <person name="Aradska J."/>
            <person name="Bulat T."/>
            <person name="Smidak R."/>
            <person name="Sarate P."/>
            <person name="Gangsoo J."/>
            <person name="Sialana F."/>
            <person name="Bilban M."/>
            <person name="Lubec G."/>
        </authorList>
    </citation>
    <scope>NUCLEOTIDE SEQUENCE</scope>
    <source>
        <tissue evidence="3">Skin</tissue>
    </source>
</reference>
<dbReference type="InterPro" id="IPR005225">
    <property type="entry name" value="Small_GTP-bd"/>
</dbReference>
<dbReference type="SMART" id="SM00173">
    <property type="entry name" value="RAS"/>
    <property type="match status" value="1"/>
</dbReference>
<gene>
    <name evidence="3" type="primary">ORF71996</name>
</gene>
<name>A0A0B6ZNC9_9EUPU</name>
<dbReference type="NCBIfam" id="TIGR00231">
    <property type="entry name" value="small_GTP"/>
    <property type="match status" value="1"/>
</dbReference>
<dbReference type="PROSITE" id="PS51421">
    <property type="entry name" value="RAS"/>
    <property type="match status" value="1"/>
</dbReference>
<dbReference type="GO" id="GO:0005525">
    <property type="term" value="F:GTP binding"/>
    <property type="evidence" value="ECO:0007669"/>
    <property type="project" value="UniProtKB-KW"/>
</dbReference>
<dbReference type="FunFam" id="3.40.50.300:FF:001329">
    <property type="entry name" value="Small GTP-binding protein, putative"/>
    <property type="match status" value="1"/>
</dbReference>
<dbReference type="InterPro" id="IPR050227">
    <property type="entry name" value="Rab"/>
</dbReference>
<sequence>MSAISEPGANSTPKFKMVLLGDSGVGKTSIFLRIRDNEFQCERISTIGTDTCARRLKVDGTDIQVTLWDTAGVERFRTVTRNFYRNAQAILLVFSVDEPSTLLYLSRWEQDAREYAPTAQRFLVGNKIDMDRLVSQETMEHFASSHDCEFVFLTSAKTGQGIADVLKTVAQHLLNFHKKTYENNNLWLECSVHVNQDNPNKQRPDKCC</sequence>
<dbReference type="Gene3D" id="3.40.50.300">
    <property type="entry name" value="P-loop containing nucleotide triphosphate hydrolases"/>
    <property type="match status" value="1"/>
</dbReference>
<dbReference type="GO" id="GO:0003924">
    <property type="term" value="F:GTPase activity"/>
    <property type="evidence" value="ECO:0007669"/>
    <property type="project" value="InterPro"/>
</dbReference>
<dbReference type="InterPro" id="IPR001806">
    <property type="entry name" value="Small_GTPase"/>
</dbReference>
<evidence type="ECO:0000256" key="2">
    <source>
        <dbReference type="ARBA" id="ARBA00023134"/>
    </source>
</evidence>
<dbReference type="PROSITE" id="PS51419">
    <property type="entry name" value="RAB"/>
    <property type="match status" value="1"/>
</dbReference>